<comment type="caution">
    <text evidence="1">The sequence shown here is derived from an EMBL/GenBank/DDBJ whole genome shotgun (WGS) entry which is preliminary data.</text>
</comment>
<feature type="non-terminal residue" evidence="1">
    <location>
        <position position="65"/>
    </location>
</feature>
<name>A0ABN7XM72_GIGMA</name>
<keyword evidence="2" id="KW-1185">Reference proteome</keyword>
<reference evidence="1 2" key="1">
    <citation type="submission" date="2021-06" db="EMBL/GenBank/DDBJ databases">
        <authorList>
            <person name="Kallberg Y."/>
            <person name="Tangrot J."/>
            <person name="Rosling A."/>
        </authorList>
    </citation>
    <scope>NUCLEOTIDE SEQUENCE [LARGE SCALE GENOMIC DNA]</scope>
    <source>
        <strain evidence="1 2">120-4 pot B 10/14</strain>
    </source>
</reference>
<evidence type="ECO:0000313" key="2">
    <source>
        <dbReference type="Proteomes" id="UP000789901"/>
    </source>
</evidence>
<accession>A0ABN7XM72</accession>
<evidence type="ECO:0000313" key="1">
    <source>
        <dbReference type="EMBL" id="CAG8856433.1"/>
    </source>
</evidence>
<dbReference type="Proteomes" id="UP000789901">
    <property type="component" value="Unassembled WGS sequence"/>
</dbReference>
<protein>
    <submittedName>
        <fullName evidence="1">6646_t:CDS:1</fullName>
    </submittedName>
</protein>
<feature type="non-terminal residue" evidence="1">
    <location>
        <position position="1"/>
    </location>
</feature>
<sequence length="65" mass="7654">ILINIVDKLNDLEGYDKVINNIWLLMMRVDRKQVKKARIRVRLSVSENDDKSSMVYENSVNSMNK</sequence>
<proteinExistence type="predicted"/>
<organism evidence="1 2">
    <name type="scientific">Gigaspora margarita</name>
    <dbReference type="NCBI Taxonomy" id="4874"/>
    <lineage>
        <taxon>Eukaryota</taxon>
        <taxon>Fungi</taxon>
        <taxon>Fungi incertae sedis</taxon>
        <taxon>Mucoromycota</taxon>
        <taxon>Glomeromycotina</taxon>
        <taxon>Glomeromycetes</taxon>
        <taxon>Diversisporales</taxon>
        <taxon>Gigasporaceae</taxon>
        <taxon>Gigaspora</taxon>
    </lineage>
</organism>
<gene>
    <name evidence="1" type="ORF">GMARGA_LOCUS45254</name>
</gene>
<dbReference type="EMBL" id="CAJVQB010159981">
    <property type="protein sequence ID" value="CAG8856433.1"/>
    <property type="molecule type" value="Genomic_DNA"/>
</dbReference>